<dbReference type="InterPro" id="IPR036770">
    <property type="entry name" value="Ankyrin_rpt-contain_sf"/>
</dbReference>
<dbReference type="AlphaFoldDB" id="A0A7R8WZA3"/>
<dbReference type="PROSITE" id="PS50088">
    <property type="entry name" value="ANK_REPEAT"/>
    <property type="match status" value="3"/>
</dbReference>
<dbReference type="Gene3D" id="1.25.40.20">
    <property type="entry name" value="Ankyrin repeat-containing domain"/>
    <property type="match status" value="5"/>
</dbReference>
<dbReference type="PROSITE" id="PS50297">
    <property type="entry name" value="ANK_REP_REGION"/>
    <property type="match status" value="3"/>
</dbReference>
<feature type="region of interest" description="Disordered" evidence="3">
    <location>
        <begin position="392"/>
        <end position="413"/>
    </location>
</feature>
<dbReference type="OrthoDB" id="6739670at2759"/>
<feature type="non-terminal residue" evidence="4">
    <location>
        <position position="413"/>
    </location>
</feature>
<dbReference type="SMART" id="SM00248">
    <property type="entry name" value="ANK"/>
    <property type="match status" value="9"/>
</dbReference>
<dbReference type="EMBL" id="OB684974">
    <property type="protein sequence ID" value="CAD7237117.1"/>
    <property type="molecule type" value="Genomic_DNA"/>
</dbReference>
<protein>
    <submittedName>
        <fullName evidence="4">Uncharacterized protein</fullName>
    </submittedName>
</protein>
<gene>
    <name evidence="4" type="ORF">CTOB1V02_LOCUS14932</name>
</gene>
<organism evidence="4">
    <name type="scientific">Cyprideis torosa</name>
    <dbReference type="NCBI Taxonomy" id="163714"/>
    <lineage>
        <taxon>Eukaryota</taxon>
        <taxon>Metazoa</taxon>
        <taxon>Ecdysozoa</taxon>
        <taxon>Arthropoda</taxon>
        <taxon>Crustacea</taxon>
        <taxon>Oligostraca</taxon>
        <taxon>Ostracoda</taxon>
        <taxon>Podocopa</taxon>
        <taxon>Podocopida</taxon>
        <taxon>Cytherocopina</taxon>
        <taxon>Cytheroidea</taxon>
        <taxon>Cytherideidae</taxon>
        <taxon>Cyprideis</taxon>
    </lineage>
</organism>
<dbReference type="InterPro" id="IPR002110">
    <property type="entry name" value="Ankyrin_rpt"/>
</dbReference>
<proteinExistence type="predicted"/>
<dbReference type="SUPFAM" id="SSF48403">
    <property type="entry name" value="Ankyrin repeat"/>
    <property type="match status" value="1"/>
</dbReference>
<dbReference type="PANTHER" id="PTHR24189:SF50">
    <property type="entry name" value="ANKYRIN REPEAT AND SOCS BOX PROTEIN 2"/>
    <property type="match status" value="1"/>
</dbReference>
<dbReference type="Pfam" id="PF00023">
    <property type="entry name" value="Ank"/>
    <property type="match status" value="1"/>
</dbReference>
<name>A0A7R8WZA3_9CRUS</name>
<dbReference type="PANTHER" id="PTHR24189">
    <property type="entry name" value="MYOTROPHIN"/>
    <property type="match status" value="1"/>
</dbReference>
<sequence length="413" mass="44872">MFGLGRDPDIPQVTLWRDFEEPVRLPTVRTGDLRCVYPRYTWLLMKEFSLHPGELSLIVSDPSPALAPATASGLNDGDNKKSTPGEEHAFEVVHVNGNPGGVRFEPDHFGRLHIFSWLHVFSFLPGFHPVVKVLLAHGADPNSVAPLSGLTPLHIAATPETARLLLEYKAKVDVKDSDGCTPLLLATLNGRHSVVEVLVAHEADPNIADEDERSPLHQAESAETTELLIQNGAEVNAKNRRGYTPLSVATENNRHSVVKVLLAWADPNIADEDKRSPLHRAKSAETAELLIVEGAEVNARDRCGKTPIFVATENNHHSVVEVLLANGADPNAADEDERSPLHRAKSAETAELLIVEGAEVNARDRCGKTPLLVATENNHHSVVEVLLANGADPNVADEDERSPLHRAKSAETA</sequence>
<dbReference type="Pfam" id="PF12796">
    <property type="entry name" value="Ank_2"/>
    <property type="match status" value="2"/>
</dbReference>
<accession>A0A7R8WZA3</accession>
<evidence type="ECO:0000256" key="3">
    <source>
        <dbReference type="SAM" id="MobiDB-lite"/>
    </source>
</evidence>
<dbReference type="Pfam" id="PF13637">
    <property type="entry name" value="Ank_4"/>
    <property type="match status" value="1"/>
</dbReference>
<keyword evidence="2" id="KW-0040">ANK repeat</keyword>
<evidence type="ECO:0000313" key="4">
    <source>
        <dbReference type="EMBL" id="CAD7237117.1"/>
    </source>
</evidence>
<evidence type="ECO:0000256" key="2">
    <source>
        <dbReference type="ARBA" id="ARBA00023043"/>
    </source>
</evidence>
<reference evidence="4" key="1">
    <citation type="submission" date="2020-11" db="EMBL/GenBank/DDBJ databases">
        <authorList>
            <person name="Tran Van P."/>
        </authorList>
    </citation>
    <scope>NUCLEOTIDE SEQUENCE</scope>
</reference>
<keyword evidence="1" id="KW-0677">Repeat</keyword>
<evidence type="ECO:0000256" key="1">
    <source>
        <dbReference type="ARBA" id="ARBA00022737"/>
    </source>
</evidence>
<dbReference type="PRINTS" id="PR01415">
    <property type="entry name" value="ANKYRIN"/>
</dbReference>
<dbReference type="InterPro" id="IPR050745">
    <property type="entry name" value="Multifunctional_regulatory"/>
</dbReference>